<evidence type="ECO:0000256" key="3">
    <source>
        <dbReference type="ARBA" id="ARBA00022692"/>
    </source>
</evidence>
<keyword evidence="3 9" id="KW-0812">Transmembrane</keyword>
<dbReference type="GO" id="GO:0005886">
    <property type="term" value="C:plasma membrane"/>
    <property type="evidence" value="ECO:0007669"/>
    <property type="project" value="UniProtKB-SubCell"/>
</dbReference>
<dbReference type="RefSeq" id="XP_009059538.1">
    <property type="nucleotide sequence ID" value="XM_009061290.1"/>
</dbReference>
<dbReference type="Gene3D" id="1.20.1070.10">
    <property type="entry name" value="Rhodopsin 7-helix transmembrane proteins"/>
    <property type="match status" value="1"/>
</dbReference>
<dbReference type="GeneID" id="20239834"/>
<gene>
    <name evidence="11" type="ORF">LOTGIDRAFT_164768</name>
</gene>
<feature type="transmembrane region" description="Helical" evidence="9">
    <location>
        <begin position="38"/>
        <end position="59"/>
    </location>
</feature>
<dbReference type="OMA" id="NELAMPM"/>
<feature type="transmembrane region" description="Helical" evidence="9">
    <location>
        <begin position="126"/>
        <end position="149"/>
    </location>
</feature>
<keyword evidence="6 9" id="KW-0472">Membrane</keyword>
<dbReference type="KEGG" id="lgi:LOTGIDRAFT_164768"/>
<organism evidence="11 12">
    <name type="scientific">Lottia gigantea</name>
    <name type="common">Giant owl limpet</name>
    <dbReference type="NCBI Taxonomy" id="225164"/>
    <lineage>
        <taxon>Eukaryota</taxon>
        <taxon>Metazoa</taxon>
        <taxon>Spiralia</taxon>
        <taxon>Lophotrochozoa</taxon>
        <taxon>Mollusca</taxon>
        <taxon>Gastropoda</taxon>
        <taxon>Patellogastropoda</taxon>
        <taxon>Lottioidea</taxon>
        <taxon>Lottiidae</taxon>
        <taxon>Lottia</taxon>
    </lineage>
</organism>
<evidence type="ECO:0000259" key="10">
    <source>
        <dbReference type="PROSITE" id="PS50262"/>
    </source>
</evidence>
<protein>
    <recommendedName>
        <fullName evidence="10">G-protein coupled receptors family 1 profile domain-containing protein</fullName>
    </recommendedName>
</protein>
<keyword evidence="2" id="KW-1003">Cell membrane</keyword>
<evidence type="ECO:0000256" key="9">
    <source>
        <dbReference type="SAM" id="Phobius"/>
    </source>
</evidence>
<feature type="domain" description="G-protein coupled receptors family 1 profile" evidence="10">
    <location>
        <begin position="37"/>
        <end position="276"/>
    </location>
</feature>
<evidence type="ECO:0000256" key="1">
    <source>
        <dbReference type="ARBA" id="ARBA00004651"/>
    </source>
</evidence>
<name>V4A8W4_LOTGI</name>
<dbReference type="CDD" id="cd00637">
    <property type="entry name" value="7tm_classA_rhodopsin-like"/>
    <property type="match status" value="1"/>
</dbReference>
<feature type="transmembrane region" description="Helical" evidence="9">
    <location>
        <begin position="259"/>
        <end position="279"/>
    </location>
</feature>
<evidence type="ECO:0000256" key="4">
    <source>
        <dbReference type="ARBA" id="ARBA00022989"/>
    </source>
</evidence>
<keyword evidence="12" id="KW-1185">Reference proteome</keyword>
<comment type="subcellular location">
    <subcellularLocation>
        <location evidence="1">Cell membrane</location>
        <topology evidence="1">Multi-pass membrane protein</topology>
    </subcellularLocation>
</comment>
<accession>V4A8W4</accession>
<feature type="transmembrane region" description="Helical" evidence="9">
    <location>
        <begin position="80"/>
        <end position="100"/>
    </location>
</feature>
<dbReference type="HOGENOM" id="CLU_961662_0_0_1"/>
<evidence type="ECO:0000256" key="2">
    <source>
        <dbReference type="ARBA" id="ARBA00022475"/>
    </source>
</evidence>
<evidence type="ECO:0000313" key="12">
    <source>
        <dbReference type="Proteomes" id="UP000030746"/>
    </source>
</evidence>
<dbReference type="Proteomes" id="UP000030746">
    <property type="component" value="Unassembled WGS sequence"/>
</dbReference>
<dbReference type="Pfam" id="PF00001">
    <property type="entry name" value="7tm_1"/>
    <property type="match status" value="1"/>
</dbReference>
<keyword evidence="4 9" id="KW-1133">Transmembrane helix</keyword>
<keyword evidence="8" id="KW-0807">Transducer</keyword>
<dbReference type="InterPro" id="IPR000276">
    <property type="entry name" value="GPCR_Rhodpsn"/>
</dbReference>
<reference evidence="11 12" key="1">
    <citation type="journal article" date="2013" name="Nature">
        <title>Insights into bilaterian evolution from three spiralian genomes.</title>
        <authorList>
            <person name="Simakov O."/>
            <person name="Marletaz F."/>
            <person name="Cho S.J."/>
            <person name="Edsinger-Gonzales E."/>
            <person name="Havlak P."/>
            <person name="Hellsten U."/>
            <person name="Kuo D.H."/>
            <person name="Larsson T."/>
            <person name="Lv J."/>
            <person name="Arendt D."/>
            <person name="Savage R."/>
            <person name="Osoegawa K."/>
            <person name="de Jong P."/>
            <person name="Grimwood J."/>
            <person name="Chapman J.A."/>
            <person name="Shapiro H."/>
            <person name="Aerts A."/>
            <person name="Otillar R.P."/>
            <person name="Terry A.Y."/>
            <person name="Boore J.L."/>
            <person name="Grigoriev I.V."/>
            <person name="Lindberg D.R."/>
            <person name="Seaver E.C."/>
            <person name="Weisblat D.A."/>
            <person name="Putnam N.H."/>
            <person name="Rokhsar D.S."/>
        </authorList>
    </citation>
    <scope>NUCLEOTIDE SEQUENCE [LARGE SCALE GENOMIC DNA]</scope>
</reference>
<evidence type="ECO:0000256" key="5">
    <source>
        <dbReference type="ARBA" id="ARBA00023040"/>
    </source>
</evidence>
<evidence type="ECO:0000256" key="8">
    <source>
        <dbReference type="ARBA" id="ARBA00023224"/>
    </source>
</evidence>
<evidence type="ECO:0000256" key="6">
    <source>
        <dbReference type="ARBA" id="ARBA00023136"/>
    </source>
</evidence>
<feature type="transmembrane region" description="Helical" evidence="9">
    <location>
        <begin position="227"/>
        <end position="253"/>
    </location>
</feature>
<dbReference type="OrthoDB" id="6125678at2759"/>
<evidence type="ECO:0000256" key="7">
    <source>
        <dbReference type="ARBA" id="ARBA00023170"/>
    </source>
</evidence>
<dbReference type="SUPFAM" id="SSF81321">
    <property type="entry name" value="Family A G protein-coupled receptor-like"/>
    <property type="match status" value="1"/>
</dbReference>
<keyword evidence="5" id="KW-0297">G-protein coupled receptor</keyword>
<dbReference type="GO" id="GO:0004930">
    <property type="term" value="F:G protein-coupled receptor activity"/>
    <property type="evidence" value="ECO:0007669"/>
    <property type="project" value="UniProtKB-KW"/>
</dbReference>
<dbReference type="PROSITE" id="PS50262">
    <property type="entry name" value="G_PROTEIN_RECEP_F1_2"/>
    <property type="match status" value="1"/>
</dbReference>
<keyword evidence="7" id="KW-0675">Receptor</keyword>
<evidence type="ECO:0000313" key="11">
    <source>
        <dbReference type="EMBL" id="ESO89746.1"/>
    </source>
</evidence>
<dbReference type="AlphaFoldDB" id="V4A8W4"/>
<sequence length="298" mass="34597">MSFISITFPDSDIAEQVMYGTVCQGIHVQKAYHWGKRLTGFLSVTVCTTSSLTLACIAIDRYSAALYPLSYSTKIQQKHCIVILGFCWLWSMLTAMPPILPSKPALYYYHDGTKHCSPSFRTHCWYYWYCTVMGYGIPLPIMTVCYVQIYRILRNQKRKVFGTTSIRLPKVAVIENQIPMKHGDSFGMESNSNINHHCDIQDVGKTKFRKVTHNLTRRPQVQIAKRGAMLILAYFLCWGPYAVLFACPGHIVTAEWVEVMAMWIVYSLVVWNPLIYVFNNHQFRLEMKRFLRRLRKFC</sequence>
<dbReference type="InterPro" id="IPR017452">
    <property type="entry name" value="GPCR_Rhodpsn_7TM"/>
</dbReference>
<dbReference type="PANTHER" id="PTHR22752">
    <property type="entry name" value="G PROTEIN-COUPLED RECEPTOR"/>
    <property type="match status" value="1"/>
</dbReference>
<dbReference type="CTD" id="20239834"/>
<dbReference type="PRINTS" id="PR00237">
    <property type="entry name" value="GPCRRHODOPSN"/>
</dbReference>
<dbReference type="EMBL" id="KB202544">
    <property type="protein sequence ID" value="ESO89746.1"/>
    <property type="molecule type" value="Genomic_DNA"/>
</dbReference>
<proteinExistence type="predicted"/>